<keyword evidence="4" id="KW-1133">Transmembrane helix</keyword>
<keyword evidence="5" id="KW-0472">Membrane</keyword>
<evidence type="ECO:0000256" key="6">
    <source>
        <dbReference type="SAM" id="SignalP"/>
    </source>
</evidence>
<proteinExistence type="inferred from homology"/>
<feature type="chain" id="PRO_5044756509" evidence="6">
    <location>
        <begin position="23"/>
        <end position="90"/>
    </location>
</feature>
<dbReference type="Pfam" id="PF04133">
    <property type="entry name" value="Vps55"/>
    <property type="match status" value="1"/>
</dbReference>
<evidence type="ECO:0000256" key="4">
    <source>
        <dbReference type="ARBA" id="ARBA00022989"/>
    </source>
</evidence>
<reference evidence="7 8" key="1">
    <citation type="submission" date="2024-04" db="EMBL/GenBank/DDBJ databases">
        <title>Genome assembly C_amara_ONT_v2.</title>
        <authorList>
            <person name="Yant L."/>
            <person name="Moore C."/>
            <person name="Slenker M."/>
        </authorList>
    </citation>
    <scope>NUCLEOTIDE SEQUENCE [LARGE SCALE GENOMIC DNA]</scope>
    <source>
        <tissue evidence="7">Leaf</tissue>
    </source>
</reference>
<keyword evidence="3" id="KW-0812">Transmembrane</keyword>
<organism evidence="7 8">
    <name type="scientific">Cardamine amara subsp. amara</name>
    <dbReference type="NCBI Taxonomy" id="228776"/>
    <lineage>
        <taxon>Eukaryota</taxon>
        <taxon>Viridiplantae</taxon>
        <taxon>Streptophyta</taxon>
        <taxon>Embryophyta</taxon>
        <taxon>Tracheophyta</taxon>
        <taxon>Spermatophyta</taxon>
        <taxon>Magnoliopsida</taxon>
        <taxon>eudicotyledons</taxon>
        <taxon>Gunneridae</taxon>
        <taxon>Pentapetalae</taxon>
        <taxon>rosids</taxon>
        <taxon>malvids</taxon>
        <taxon>Brassicales</taxon>
        <taxon>Brassicaceae</taxon>
        <taxon>Cardamineae</taxon>
        <taxon>Cardamine</taxon>
    </lineage>
</organism>
<dbReference type="EMBL" id="JBANAX010000354">
    <property type="protein sequence ID" value="KAL1212970.1"/>
    <property type="molecule type" value="Genomic_DNA"/>
</dbReference>
<keyword evidence="8" id="KW-1185">Reference proteome</keyword>
<evidence type="ECO:0000256" key="1">
    <source>
        <dbReference type="ARBA" id="ARBA00004141"/>
    </source>
</evidence>
<sequence>MLSVIMYVLLPMPLLFFAGSDSTSLFNESDNSWINAAKFLTGASAVGKRRNTFDSKTRWTHRLGRISLRPLFLHCLPRCYSLLRWSRRWQ</sequence>
<dbReference type="InterPro" id="IPR007262">
    <property type="entry name" value="Vps55/LEPROT"/>
</dbReference>
<comment type="subcellular location">
    <subcellularLocation>
        <location evidence="1">Membrane</location>
        <topology evidence="1">Multi-pass membrane protein</topology>
    </subcellularLocation>
</comment>
<evidence type="ECO:0000313" key="7">
    <source>
        <dbReference type="EMBL" id="KAL1212970.1"/>
    </source>
</evidence>
<keyword evidence="6" id="KW-0732">Signal</keyword>
<accession>A0ABD1BF14</accession>
<dbReference type="AlphaFoldDB" id="A0ABD1BF14"/>
<name>A0ABD1BF14_CARAN</name>
<dbReference type="GO" id="GO:0016020">
    <property type="term" value="C:membrane"/>
    <property type="evidence" value="ECO:0007669"/>
    <property type="project" value="UniProtKB-SubCell"/>
</dbReference>
<protein>
    <submittedName>
        <fullName evidence="7">Vacuolar protein sorting-associated protein 55</fullName>
    </submittedName>
</protein>
<dbReference type="Proteomes" id="UP001558713">
    <property type="component" value="Unassembled WGS sequence"/>
</dbReference>
<comment type="similarity">
    <text evidence="2">Belongs to the OB-RGRP/VPS55 family.</text>
</comment>
<comment type="caution">
    <text evidence="7">The sequence shown here is derived from an EMBL/GenBank/DDBJ whole genome shotgun (WGS) entry which is preliminary data.</text>
</comment>
<gene>
    <name evidence="7" type="ORF">V5N11_026099</name>
</gene>
<evidence type="ECO:0000256" key="2">
    <source>
        <dbReference type="ARBA" id="ARBA00005645"/>
    </source>
</evidence>
<evidence type="ECO:0000256" key="5">
    <source>
        <dbReference type="ARBA" id="ARBA00023136"/>
    </source>
</evidence>
<evidence type="ECO:0000313" key="8">
    <source>
        <dbReference type="Proteomes" id="UP001558713"/>
    </source>
</evidence>
<feature type="signal peptide" evidence="6">
    <location>
        <begin position="1"/>
        <end position="22"/>
    </location>
</feature>
<evidence type="ECO:0000256" key="3">
    <source>
        <dbReference type="ARBA" id="ARBA00022692"/>
    </source>
</evidence>